<feature type="transmembrane region" description="Helical" evidence="1">
    <location>
        <begin position="86"/>
        <end position="103"/>
    </location>
</feature>
<dbReference type="Pfam" id="PF04976">
    <property type="entry name" value="DmsC"/>
    <property type="match status" value="1"/>
</dbReference>
<dbReference type="PANTHER" id="PTHR38095">
    <property type="entry name" value="ANAEROBIC DIMETHYL SULFOXIDE REDUCTASE CHAIN YNFH"/>
    <property type="match status" value="1"/>
</dbReference>
<feature type="transmembrane region" description="Helical" evidence="1">
    <location>
        <begin position="221"/>
        <end position="243"/>
    </location>
</feature>
<protein>
    <submittedName>
        <fullName evidence="2">Putative anaerobic DMSO reductase chain C anchor subunit</fullName>
        <ecNumber evidence="2">1.7.99.4</ecNumber>
    </submittedName>
</protein>
<proteinExistence type="predicted"/>
<reference evidence="2" key="1">
    <citation type="submission" date="2016-04" db="EMBL/GenBank/DDBJ databases">
        <authorList>
            <person name="Evans L.H."/>
            <person name="Alamgir A."/>
            <person name="Owens N."/>
            <person name="Weber N.D."/>
            <person name="Virtaneva K."/>
            <person name="Barbian K."/>
            <person name="Babar A."/>
            <person name="Rosenke K."/>
        </authorList>
    </citation>
    <scope>NUCLEOTIDE SEQUENCE</scope>
    <source>
        <strain evidence="2">92-2</strain>
    </source>
</reference>
<gene>
    <name evidence="2" type="ORF">KM92DES2_10804</name>
</gene>
<sequence>MEYLQEFPLVFFTLLVQMAVGMVLVGKCVLGNEADRALREGVRRQNVAALLLFAVAVIISFVHLGTPLHAPFTLLHVTQSWLSREILMIGLMGLALLWLVLVGRKKHAVDGEKKAMIVAGLCGIALLFVMSCVYNQSTMPGWSNWSVFTAFLASMCLLGGSWHGVVLSLRKEGAPVRALGPCLVWAILGLVLMAVSLPLAMPEQSAFVNPVSRLLPPACIAWSHGLHALASGLGVVLLALAAARGMQGKGFRPALTVPAFLLIVLGEVFGRLVFYLSYSRLGM</sequence>
<dbReference type="GO" id="GO:0009389">
    <property type="term" value="F:dimethyl sulfoxide reductase activity"/>
    <property type="evidence" value="ECO:0007669"/>
    <property type="project" value="TreeGrafter"/>
</dbReference>
<dbReference type="PANTHER" id="PTHR38095:SF1">
    <property type="entry name" value="ANAEROBIC DIMETHYL SULFOXIDE REDUCTASE CHAIN YNFH"/>
    <property type="match status" value="1"/>
</dbReference>
<dbReference type="EMBL" id="FLUP01000001">
    <property type="protein sequence ID" value="SBV96531.1"/>
    <property type="molecule type" value="Genomic_DNA"/>
</dbReference>
<dbReference type="GO" id="GO:0019645">
    <property type="term" value="P:anaerobic electron transport chain"/>
    <property type="evidence" value="ECO:0007669"/>
    <property type="project" value="InterPro"/>
</dbReference>
<feature type="transmembrane region" description="Helical" evidence="1">
    <location>
        <begin position="47"/>
        <end position="66"/>
    </location>
</feature>
<feature type="transmembrane region" description="Helical" evidence="1">
    <location>
        <begin position="142"/>
        <end position="166"/>
    </location>
</feature>
<dbReference type="RefSeq" id="WP_227118639.1">
    <property type="nucleotide sequence ID" value="NZ_LT598928.1"/>
</dbReference>
<feature type="transmembrane region" description="Helical" evidence="1">
    <location>
        <begin position="178"/>
        <end position="201"/>
    </location>
</feature>
<feature type="transmembrane region" description="Helical" evidence="1">
    <location>
        <begin position="255"/>
        <end position="278"/>
    </location>
</feature>
<feature type="transmembrane region" description="Helical" evidence="1">
    <location>
        <begin position="6"/>
        <end position="26"/>
    </location>
</feature>
<keyword evidence="1" id="KW-0812">Transmembrane</keyword>
<keyword evidence="2" id="KW-0560">Oxidoreductase</keyword>
<dbReference type="GO" id="GO:0005886">
    <property type="term" value="C:plasma membrane"/>
    <property type="evidence" value="ECO:0007669"/>
    <property type="project" value="TreeGrafter"/>
</dbReference>
<organism evidence="2">
    <name type="scientific">uncultured Desulfovibrio sp</name>
    <dbReference type="NCBI Taxonomy" id="167968"/>
    <lineage>
        <taxon>Bacteria</taxon>
        <taxon>Pseudomonadati</taxon>
        <taxon>Thermodesulfobacteriota</taxon>
        <taxon>Desulfovibrionia</taxon>
        <taxon>Desulfovibrionales</taxon>
        <taxon>Desulfovibrionaceae</taxon>
        <taxon>Desulfovibrio</taxon>
        <taxon>environmental samples</taxon>
    </lineage>
</organism>
<dbReference type="GO" id="GO:0009390">
    <property type="term" value="C:dimethyl sulfoxide reductase complex"/>
    <property type="evidence" value="ECO:0007669"/>
    <property type="project" value="TreeGrafter"/>
</dbReference>
<evidence type="ECO:0000313" key="2">
    <source>
        <dbReference type="EMBL" id="SBV96531.1"/>
    </source>
</evidence>
<name>A0A212JAU0_9BACT</name>
<dbReference type="InterPro" id="IPR007059">
    <property type="entry name" value="DmsC"/>
</dbReference>
<dbReference type="EC" id="1.7.99.4" evidence="2"/>
<feature type="transmembrane region" description="Helical" evidence="1">
    <location>
        <begin position="115"/>
        <end position="136"/>
    </location>
</feature>
<accession>A0A212JAU0</accession>
<keyword evidence="1" id="KW-1133">Transmembrane helix</keyword>
<keyword evidence="1" id="KW-0472">Membrane</keyword>
<evidence type="ECO:0000256" key="1">
    <source>
        <dbReference type="SAM" id="Phobius"/>
    </source>
</evidence>
<dbReference type="AlphaFoldDB" id="A0A212JAU0"/>